<gene>
    <name evidence="2" type="ORF">GZH47_08820</name>
</gene>
<reference evidence="2 3" key="1">
    <citation type="submission" date="2020-02" db="EMBL/GenBank/DDBJ databases">
        <title>Paenibacillus sp. nov., isolated from rhizosphere soil of tomato.</title>
        <authorList>
            <person name="Weon H.-Y."/>
            <person name="Lee S.A."/>
        </authorList>
    </citation>
    <scope>NUCLEOTIDE SEQUENCE [LARGE SCALE GENOMIC DNA]</scope>
    <source>
        <strain evidence="2 3">14171R-81</strain>
    </source>
</reference>
<dbReference type="PANTHER" id="PTHR12110">
    <property type="entry name" value="HYDROXYPYRUVATE ISOMERASE"/>
    <property type="match status" value="1"/>
</dbReference>
<dbReference type="AlphaFoldDB" id="A0A6C0NXH7"/>
<dbReference type="InterPro" id="IPR036237">
    <property type="entry name" value="Xyl_isomerase-like_sf"/>
</dbReference>
<dbReference type="EMBL" id="CP048286">
    <property type="protein sequence ID" value="QHW30944.1"/>
    <property type="molecule type" value="Genomic_DNA"/>
</dbReference>
<accession>A0A6C0NXH7</accession>
<sequence length="268" mass="29674">MTIACSTSIRSGSALETALAAVSGLGFSQVDLLAIDGWVHINPSDLVKDWEGGLARLRGLLVQYGLAPLVLNTATGPQLHDRSEQSSRRRTDEIKAIIRLMHEYGITLAAIQPRNNDSDRPWSDVLKDCVATLREYESLGREAGVTFALELHVNSPFETLEQAKRLTDAMPEVRLVYDPSHFVMQGIAIRETEWLMDFATHVHLRDASFGCMQTGFGAGGVDFDWVLGTLAARGYTGHFSIEYLEEGGTDWTADILMLRDRIAAYFPE</sequence>
<organism evidence="2 3">
    <name type="scientific">Paenibacillus rhizovicinus</name>
    <dbReference type="NCBI Taxonomy" id="2704463"/>
    <lineage>
        <taxon>Bacteria</taxon>
        <taxon>Bacillati</taxon>
        <taxon>Bacillota</taxon>
        <taxon>Bacilli</taxon>
        <taxon>Bacillales</taxon>
        <taxon>Paenibacillaceae</taxon>
        <taxon>Paenibacillus</taxon>
    </lineage>
</organism>
<protein>
    <submittedName>
        <fullName evidence="2">Sugar phosphate isomerase/epimerase</fullName>
    </submittedName>
</protein>
<dbReference type="InterPro" id="IPR050312">
    <property type="entry name" value="IolE/XylAMocC-like"/>
</dbReference>
<evidence type="ECO:0000313" key="3">
    <source>
        <dbReference type="Proteomes" id="UP000479114"/>
    </source>
</evidence>
<keyword evidence="3" id="KW-1185">Reference proteome</keyword>
<dbReference type="Proteomes" id="UP000479114">
    <property type="component" value="Chromosome"/>
</dbReference>
<proteinExistence type="predicted"/>
<dbReference type="SUPFAM" id="SSF51658">
    <property type="entry name" value="Xylose isomerase-like"/>
    <property type="match status" value="1"/>
</dbReference>
<dbReference type="GO" id="GO:0016853">
    <property type="term" value="F:isomerase activity"/>
    <property type="evidence" value="ECO:0007669"/>
    <property type="project" value="UniProtKB-KW"/>
</dbReference>
<keyword evidence="2" id="KW-0413">Isomerase</keyword>
<evidence type="ECO:0000259" key="1">
    <source>
        <dbReference type="Pfam" id="PF01261"/>
    </source>
</evidence>
<evidence type="ECO:0000313" key="2">
    <source>
        <dbReference type="EMBL" id="QHW30944.1"/>
    </source>
</evidence>
<feature type="domain" description="Xylose isomerase-like TIM barrel" evidence="1">
    <location>
        <begin position="20"/>
        <end position="259"/>
    </location>
</feature>
<dbReference type="RefSeq" id="WP_162639753.1">
    <property type="nucleotide sequence ID" value="NZ_CP048286.1"/>
</dbReference>
<dbReference type="KEGG" id="prz:GZH47_08820"/>
<dbReference type="InterPro" id="IPR013022">
    <property type="entry name" value="Xyl_isomerase-like_TIM-brl"/>
</dbReference>
<name>A0A6C0NXH7_9BACL</name>
<dbReference type="Pfam" id="PF01261">
    <property type="entry name" value="AP_endonuc_2"/>
    <property type="match status" value="1"/>
</dbReference>
<dbReference type="Gene3D" id="3.20.20.150">
    <property type="entry name" value="Divalent-metal-dependent TIM barrel enzymes"/>
    <property type="match status" value="1"/>
</dbReference>